<evidence type="ECO:0000256" key="4">
    <source>
        <dbReference type="HAMAP-Rule" id="MF_02217"/>
    </source>
</evidence>
<comment type="catalytic activity">
    <reaction evidence="4">
        <text>5-hydroxyuridine(34) in tRNA + S-adenosyl-L-methionine = 5-methoxyuridine(34) in tRNA + S-adenosyl-L-homocysteine + H(+)</text>
        <dbReference type="Rhea" id="RHEA:60524"/>
        <dbReference type="Rhea" id="RHEA-COMP:13381"/>
        <dbReference type="Rhea" id="RHEA-COMP:15591"/>
        <dbReference type="ChEBI" id="CHEBI:15378"/>
        <dbReference type="ChEBI" id="CHEBI:57856"/>
        <dbReference type="ChEBI" id="CHEBI:59789"/>
        <dbReference type="ChEBI" id="CHEBI:136877"/>
        <dbReference type="ChEBI" id="CHEBI:143860"/>
    </reaction>
</comment>
<dbReference type="InterPro" id="IPR002935">
    <property type="entry name" value="SAM_O-MeTrfase"/>
</dbReference>
<dbReference type="InterPro" id="IPR043675">
    <property type="entry name" value="TrmR_methyltr"/>
</dbReference>
<comment type="similarity">
    <text evidence="4">Belongs to the class I-like SAM-binding methyltransferase superfamily. Cation-dependent O-methyltransferase family.</text>
</comment>
<evidence type="ECO:0000256" key="2">
    <source>
        <dbReference type="ARBA" id="ARBA00022679"/>
    </source>
</evidence>
<dbReference type="PANTHER" id="PTHR10509">
    <property type="entry name" value="O-METHYLTRANSFERASE-RELATED"/>
    <property type="match status" value="1"/>
</dbReference>
<keyword evidence="4" id="KW-0819">tRNA processing</keyword>
<dbReference type="Proteomes" id="UP001211894">
    <property type="component" value="Unassembled WGS sequence"/>
</dbReference>
<dbReference type="InterPro" id="IPR050362">
    <property type="entry name" value="Cation-dep_OMT"/>
</dbReference>
<feature type="binding site" evidence="4">
    <location>
        <position position="38"/>
    </location>
    <ligand>
        <name>S-adenosyl-L-methionine</name>
        <dbReference type="ChEBI" id="CHEBI:59789"/>
    </ligand>
</feature>
<keyword evidence="3 4" id="KW-0949">S-adenosyl-L-methionine</keyword>
<feature type="binding site" evidence="4">
    <location>
        <position position="133"/>
    </location>
    <ligand>
        <name>S-adenosyl-L-methionine</name>
        <dbReference type="ChEBI" id="CHEBI:59789"/>
    </ligand>
</feature>
<comment type="function">
    <text evidence="4">Catalyzes the methylation of 5-hydroxyuridine (ho5U) to form 5-methoxyuridine (mo5U) at position 34 in tRNAs.</text>
</comment>
<feature type="binding site" evidence="4">
    <location>
        <position position="159"/>
    </location>
    <ligand>
        <name>Mg(2+)</name>
        <dbReference type="ChEBI" id="CHEBI:18420"/>
    </ligand>
</feature>
<evidence type="ECO:0000313" key="6">
    <source>
        <dbReference type="Proteomes" id="UP001211894"/>
    </source>
</evidence>
<dbReference type="HAMAP" id="MF_02217">
    <property type="entry name" value="TrmR_methyltr"/>
    <property type="match status" value="1"/>
</dbReference>
<dbReference type="PROSITE" id="PS51682">
    <property type="entry name" value="SAM_OMT_I"/>
    <property type="match status" value="1"/>
</dbReference>
<comment type="caution">
    <text evidence="5">The sequence shown here is derived from an EMBL/GenBank/DDBJ whole genome shotgun (WGS) entry which is preliminary data.</text>
</comment>
<evidence type="ECO:0000313" key="5">
    <source>
        <dbReference type="EMBL" id="MDA7027686.1"/>
    </source>
</evidence>
<dbReference type="SUPFAM" id="SSF53335">
    <property type="entry name" value="S-adenosyl-L-methionine-dependent methyltransferases"/>
    <property type="match status" value="1"/>
</dbReference>
<sequence length="223" mass="25635">MKIEYQELTGYLEQLIKPRPAEVMKLEAYAKEHNVPIMEPTGIEVLLQLLSLKSPKKILEIGTAIGYSAIRMALKLPQTEIFTIERDQERYQEAIKNIQAFQLEDRIHVFYGDALSESAAVQSMAPYDALFIDAAKGQYHKFFNLYEQMLSEDAIIFTDNVLFKGLVPGDHSQIENKRIKKLVEKIDLFNHWLMEHPDYETTILPIGDGLAVSKKEVNKYEKA</sequence>
<proteinExistence type="inferred from homology"/>
<dbReference type="Gene3D" id="3.40.50.150">
    <property type="entry name" value="Vaccinia Virus protein VP39"/>
    <property type="match status" value="1"/>
</dbReference>
<name>A0ABT4X5W7_9BACI</name>
<feature type="binding site" evidence="4">
    <location>
        <begin position="113"/>
        <end position="114"/>
    </location>
    <ligand>
        <name>S-adenosyl-L-methionine</name>
        <dbReference type="ChEBI" id="CHEBI:59789"/>
    </ligand>
</feature>
<dbReference type="Pfam" id="PF01596">
    <property type="entry name" value="Methyltransf_3"/>
    <property type="match status" value="1"/>
</dbReference>
<dbReference type="InterPro" id="IPR029063">
    <property type="entry name" value="SAM-dependent_MTases_sf"/>
</dbReference>
<organism evidence="5 6">
    <name type="scientific">Bacillus changyiensis</name>
    <dbReference type="NCBI Taxonomy" id="3004103"/>
    <lineage>
        <taxon>Bacteria</taxon>
        <taxon>Bacillati</taxon>
        <taxon>Bacillota</taxon>
        <taxon>Bacilli</taxon>
        <taxon>Bacillales</taxon>
        <taxon>Bacillaceae</taxon>
        <taxon>Bacillus</taxon>
    </lineage>
</organism>
<feature type="binding site" evidence="4">
    <location>
        <position position="160"/>
    </location>
    <ligand>
        <name>Mg(2+)</name>
        <dbReference type="ChEBI" id="CHEBI:18420"/>
    </ligand>
</feature>
<evidence type="ECO:0000256" key="1">
    <source>
        <dbReference type="ARBA" id="ARBA00022603"/>
    </source>
</evidence>
<keyword evidence="1 4" id="KW-0489">Methyltransferase</keyword>
<dbReference type="EMBL" id="JAQKAB010000009">
    <property type="protein sequence ID" value="MDA7027686.1"/>
    <property type="molecule type" value="Genomic_DNA"/>
</dbReference>
<keyword evidence="4" id="KW-0460">Magnesium</keyword>
<accession>A0ABT4X5W7</accession>
<dbReference type="CDD" id="cd02440">
    <property type="entry name" value="AdoMet_MTases"/>
    <property type="match status" value="1"/>
</dbReference>
<gene>
    <name evidence="4" type="primary">trmR</name>
    <name evidence="5" type="ORF">PJ311_13950</name>
</gene>
<dbReference type="PANTHER" id="PTHR10509:SF14">
    <property type="entry name" value="CAFFEOYL-COA O-METHYLTRANSFERASE 3-RELATED"/>
    <property type="match status" value="1"/>
</dbReference>
<keyword evidence="2 4" id="KW-0808">Transferase</keyword>
<dbReference type="EC" id="2.1.1.-" evidence="4"/>
<comment type="subunit">
    <text evidence="4">Homodimer.</text>
</comment>
<evidence type="ECO:0000256" key="3">
    <source>
        <dbReference type="ARBA" id="ARBA00022691"/>
    </source>
</evidence>
<feature type="binding site" evidence="4">
    <location>
        <position position="133"/>
    </location>
    <ligand>
        <name>Mg(2+)</name>
        <dbReference type="ChEBI" id="CHEBI:18420"/>
    </ligand>
</feature>
<keyword evidence="6" id="KW-1185">Reference proteome</keyword>
<reference evidence="5 6" key="1">
    <citation type="submission" date="2023-01" db="EMBL/GenBank/DDBJ databases">
        <title>Bacillus changyiensis sp. nov., isolated from a coastal deposit.</title>
        <authorList>
            <person name="Xiao G."/>
            <person name="Lai Q."/>
            <person name="Hu Z."/>
            <person name="Shao Z."/>
        </authorList>
    </citation>
    <scope>NUCLEOTIDE SEQUENCE [LARGE SCALE GENOMIC DNA]</scope>
    <source>
        <strain evidence="5 6">CLL-7-23</strain>
    </source>
</reference>
<keyword evidence="4" id="KW-0479">Metal-binding</keyword>
<protein>
    <recommendedName>
        <fullName evidence="4">tRNA 5-hydroxyuridine methyltransferase</fullName>
        <ecNumber evidence="4">2.1.1.-</ecNumber>
    </recommendedName>
    <alternativeName>
        <fullName evidence="4">ho5U methyltransferase</fullName>
    </alternativeName>
</protein>
<feature type="binding site" evidence="4">
    <location>
        <position position="68"/>
    </location>
    <ligand>
        <name>S-adenosyl-L-methionine</name>
        <dbReference type="ChEBI" id="CHEBI:59789"/>
    </ligand>
</feature>
<feature type="binding site" evidence="4">
    <location>
        <position position="85"/>
    </location>
    <ligand>
        <name>S-adenosyl-L-methionine</name>
        <dbReference type="ChEBI" id="CHEBI:59789"/>
    </ligand>
</feature>